<dbReference type="EMBL" id="BLLK01000046">
    <property type="protein sequence ID" value="GFH52789.1"/>
    <property type="molecule type" value="Genomic_DNA"/>
</dbReference>
<name>A0AAD3H7H0_9STRA</name>
<proteinExistence type="predicted"/>
<feature type="transmembrane region" description="Helical" evidence="2">
    <location>
        <begin position="968"/>
        <end position="990"/>
    </location>
</feature>
<organism evidence="3 4">
    <name type="scientific">Chaetoceros tenuissimus</name>
    <dbReference type="NCBI Taxonomy" id="426638"/>
    <lineage>
        <taxon>Eukaryota</taxon>
        <taxon>Sar</taxon>
        <taxon>Stramenopiles</taxon>
        <taxon>Ochrophyta</taxon>
        <taxon>Bacillariophyta</taxon>
        <taxon>Coscinodiscophyceae</taxon>
        <taxon>Chaetocerotophycidae</taxon>
        <taxon>Chaetocerotales</taxon>
        <taxon>Chaetocerotaceae</taxon>
        <taxon>Chaetoceros</taxon>
    </lineage>
</organism>
<feature type="region of interest" description="Disordered" evidence="1">
    <location>
        <begin position="604"/>
        <end position="623"/>
    </location>
</feature>
<keyword evidence="2" id="KW-0812">Transmembrane</keyword>
<accession>A0AAD3H7H0</accession>
<feature type="region of interest" description="Disordered" evidence="1">
    <location>
        <begin position="862"/>
        <end position="889"/>
    </location>
</feature>
<dbReference type="Proteomes" id="UP001054902">
    <property type="component" value="Unassembled WGS sequence"/>
</dbReference>
<evidence type="ECO:0000256" key="1">
    <source>
        <dbReference type="SAM" id="MobiDB-lite"/>
    </source>
</evidence>
<keyword evidence="4" id="KW-1185">Reference proteome</keyword>
<keyword evidence="2" id="KW-1133">Transmembrane helix</keyword>
<evidence type="ECO:0000313" key="3">
    <source>
        <dbReference type="EMBL" id="GFH52789.1"/>
    </source>
</evidence>
<feature type="compositionally biased region" description="Basic residues" evidence="1">
    <location>
        <begin position="613"/>
        <end position="622"/>
    </location>
</feature>
<feature type="transmembrane region" description="Helical" evidence="2">
    <location>
        <begin position="928"/>
        <end position="948"/>
    </location>
</feature>
<feature type="region of interest" description="Disordered" evidence="1">
    <location>
        <begin position="646"/>
        <end position="683"/>
    </location>
</feature>
<feature type="compositionally biased region" description="Acidic residues" evidence="1">
    <location>
        <begin position="865"/>
        <end position="876"/>
    </location>
</feature>
<feature type="transmembrane region" description="Helical" evidence="2">
    <location>
        <begin position="124"/>
        <end position="148"/>
    </location>
</feature>
<feature type="transmembrane region" description="Helical" evidence="2">
    <location>
        <begin position="47"/>
        <end position="70"/>
    </location>
</feature>
<feature type="transmembrane region" description="Helical" evidence="2">
    <location>
        <begin position="447"/>
        <end position="469"/>
    </location>
</feature>
<gene>
    <name evidence="3" type="ORF">CTEN210_09265</name>
</gene>
<evidence type="ECO:0000313" key="4">
    <source>
        <dbReference type="Proteomes" id="UP001054902"/>
    </source>
</evidence>
<comment type="caution">
    <text evidence="3">The sequence shown here is derived from an EMBL/GenBank/DDBJ whole genome shotgun (WGS) entry which is preliminary data.</text>
</comment>
<sequence length="1486" mass="168138">MEENISSTMSPLGADAGFNATSFLHQQEEFFIYDNESQERLLAAEPAVIDFTVLAMAVVTLSLLLIVGVLRHLIDKYAKGKEFFENVLEAVYHELSTLGIVEAVIFLVHHYYADLNIKVEKVFANVHFTLFFVAIINAIMSCLLYFFAIRIAEKQWDKLETIDLDHYVAVRKEFDAISKHIDAIKNVKKNANNHKTAENGVGEQTLEYEASGETGLFLKLIHSPYSILQANVRQMLDMKYKKLLVQVRFHELRVHFIERYSLDPKFRVSSYLRLCMTDVFTKLVHITTFSWLILLASTNLLFFITGVITTQTKDEDSIPVTLSWVYIGYTVMFVLVSVAVSLKMKKIFFVIMKNEEWIKKNGKAQDEDAKSEHNFGDRRSSIFGGLIADPSSHDEGDSIGQKSYFWGGEPEYIVYLCQFMQFGYALAFGILLVFNNTVLSKETPLKWVGLYVLAPSICYLLFVGIWAFIIPQFTQCTSLGELVNQQHLNDLKASFELNEARLHRQDELDYIEVNDNLTRSQTLRKKKAKFMKEAKKSHALDHITKLKFFQKIMTGSSDRHLKPKQVQDDFDLDTSARTNMSSQSIKLTKLSALVKKESSDLPQLSGDFTKSSGRQRARPRHKSISDGVAAMRMFSGTSAVAAKALQGEDTPLPGKTTLPLSSRHNVRGQDGKKRQKRQKSASTGVLLMKSPTGHDISGGREGKDYMNQDEQLTKLSEFVKKDAKDLPDLKYGIETRQRTRHKSISDGVAAMRMVSGTPENLRTDLERDESQIEREVPVIEPRRSRRQKSVSTGVFLMQSEMSVPITDVNTAAQIGDDQSSSGSTAAQEPCFSLAPKMFCPPHKTQTKEEIPMSLRKKKFITPIAEDGESDEEEASVESDGSVSSERSIHSSGIPDIIDFECEEPSGRFDLAESLRGLYVNKKYRQASAVFGTMIAFFMIAVRIELILLDTCAIEDNQNTWDFVSRPATFWIVVVWFLGFIIEGATQAFVYRDVDESSFMVVAGMLDVILAVSCLAIFLRAEVKRCCECEGKTTLSAYRFLAESYDSNYGTCDIYHHCCPAFGARLCGGVGSLEPWCALIACRLLRFSVAKKLTCGCKSSHLSELDHTIEKKRLEEKAINNHDIQKLNFENEKGTIAELWAAAIVKYPDIVKDHGMFSGLLLEAMLGIESMPKQSLTRDHKDSSRRISFAPDVCNDSIMTPSSMRKHSFVERQISISESSIGGKINDDNEYNFVRPAAALVRSMRRCQCKWLPLLDNWEEVDVVMTKFEIVWLSPKPISGLWDDQIDSKIVELKKKLRQQKGGKGISLSDVVVGREVLGRLPISDITEIKVVRMPPGTKHILTKKEKKNDIEKAEATRIDFHCEFWTDDSESKSKFIPITNDRWGKVMEDDLVLHSPQGTLCVRFLVDLLAEERKEKRLTNPYIFDTNEGSLLWCQTISHLCGTQQLKQTLPNFGKESKVELIDFVEVGDPKTLSKNKSMKRNLRRK</sequence>
<feature type="transmembrane region" description="Helical" evidence="2">
    <location>
        <begin position="412"/>
        <end position="435"/>
    </location>
</feature>
<keyword evidence="2" id="KW-0472">Membrane</keyword>
<feature type="transmembrane region" description="Helical" evidence="2">
    <location>
        <begin position="91"/>
        <end position="112"/>
    </location>
</feature>
<feature type="transmembrane region" description="Helical" evidence="2">
    <location>
        <begin position="283"/>
        <end position="304"/>
    </location>
</feature>
<protein>
    <submittedName>
        <fullName evidence="3">Uncharacterized protein</fullName>
    </submittedName>
</protein>
<reference evidence="3 4" key="1">
    <citation type="journal article" date="2021" name="Sci. Rep.">
        <title>The genome of the diatom Chaetoceros tenuissimus carries an ancient integrated fragment of an extant virus.</title>
        <authorList>
            <person name="Hongo Y."/>
            <person name="Kimura K."/>
            <person name="Takaki Y."/>
            <person name="Yoshida Y."/>
            <person name="Baba S."/>
            <person name="Kobayashi G."/>
            <person name="Nagasaki K."/>
            <person name="Hano T."/>
            <person name="Tomaru Y."/>
        </authorList>
    </citation>
    <scope>NUCLEOTIDE SEQUENCE [LARGE SCALE GENOMIC DNA]</scope>
    <source>
        <strain evidence="3 4">NIES-3715</strain>
    </source>
</reference>
<evidence type="ECO:0000256" key="2">
    <source>
        <dbReference type="SAM" id="Phobius"/>
    </source>
</evidence>
<feature type="transmembrane region" description="Helical" evidence="2">
    <location>
        <begin position="997"/>
        <end position="1018"/>
    </location>
</feature>
<feature type="transmembrane region" description="Helical" evidence="2">
    <location>
        <begin position="324"/>
        <end position="342"/>
    </location>
</feature>